<evidence type="ECO:0000313" key="3">
    <source>
        <dbReference type="Proteomes" id="UP001500124"/>
    </source>
</evidence>
<dbReference type="EMBL" id="BAABKC010000059">
    <property type="protein sequence ID" value="GAA5063229.1"/>
    <property type="molecule type" value="Genomic_DNA"/>
</dbReference>
<comment type="caution">
    <text evidence="2">The sequence shown here is derived from an EMBL/GenBank/DDBJ whole genome shotgun (WGS) entry which is preliminary data.</text>
</comment>
<proteinExistence type="predicted"/>
<evidence type="ECO:0000256" key="1">
    <source>
        <dbReference type="SAM" id="MobiDB-lite"/>
    </source>
</evidence>
<reference evidence="3" key="1">
    <citation type="journal article" date="2019" name="Int. J. Syst. Evol. Microbiol.">
        <title>The Global Catalogue of Microorganisms (GCM) 10K type strain sequencing project: providing services to taxonomists for standard genome sequencing and annotation.</title>
        <authorList>
            <consortium name="The Broad Institute Genomics Platform"/>
            <consortium name="The Broad Institute Genome Sequencing Center for Infectious Disease"/>
            <person name="Wu L."/>
            <person name="Ma J."/>
        </authorList>
    </citation>
    <scope>NUCLEOTIDE SEQUENCE [LARGE SCALE GENOMIC DNA]</scope>
    <source>
        <strain evidence="3">JCM 18410</strain>
    </source>
</reference>
<dbReference type="Proteomes" id="UP001500124">
    <property type="component" value="Unassembled WGS sequence"/>
</dbReference>
<feature type="region of interest" description="Disordered" evidence="1">
    <location>
        <begin position="24"/>
        <end position="49"/>
    </location>
</feature>
<accession>A0ABP9KT52</accession>
<gene>
    <name evidence="2" type="ORF">GCM10023336_42300</name>
</gene>
<keyword evidence="3" id="KW-1185">Reference proteome</keyword>
<protein>
    <submittedName>
        <fullName evidence="2">Uncharacterized protein</fullName>
    </submittedName>
</protein>
<organism evidence="2 3">
    <name type="scientific">Streptomyces similanensis</name>
    <dbReference type="NCBI Taxonomy" id="1274988"/>
    <lineage>
        <taxon>Bacteria</taxon>
        <taxon>Bacillati</taxon>
        <taxon>Actinomycetota</taxon>
        <taxon>Actinomycetes</taxon>
        <taxon>Kitasatosporales</taxon>
        <taxon>Streptomycetaceae</taxon>
        <taxon>Streptomyces</taxon>
    </lineage>
</organism>
<name>A0ABP9KT52_9ACTN</name>
<evidence type="ECO:0000313" key="2">
    <source>
        <dbReference type="EMBL" id="GAA5063229.1"/>
    </source>
</evidence>
<feature type="compositionally biased region" description="Low complexity" evidence="1">
    <location>
        <begin position="26"/>
        <end position="41"/>
    </location>
</feature>
<sequence length="68" mass="7156">MRYYHVFTDTVLAHAALDAETRGLGDADAPASDAMPSDPSGSGAGVKPHACASVRERPASCRLDWVAR</sequence>